<dbReference type="InterPro" id="IPR011051">
    <property type="entry name" value="RmlC_Cupin_sf"/>
</dbReference>
<evidence type="ECO:0000313" key="1">
    <source>
        <dbReference type="EMBL" id="MTH61542.1"/>
    </source>
</evidence>
<keyword evidence="2" id="KW-1185">Reference proteome</keyword>
<dbReference type="RefSeq" id="WP_155041504.1">
    <property type="nucleotide sequence ID" value="NZ_WMIG01000017.1"/>
</dbReference>
<name>A0A844HVP7_9RHOB</name>
<organism evidence="1 2">
    <name type="scientific">Paracoccus litorisediminis</name>
    <dbReference type="NCBI Taxonomy" id="2006130"/>
    <lineage>
        <taxon>Bacteria</taxon>
        <taxon>Pseudomonadati</taxon>
        <taxon>Pseudomonadota</taxon>
        <taxon>Alphaproteobacteria</taxon>
        <taxon>Rhodobacterales</taxon>
        <taxon>Paracoccaceae</taxon>
        <taxon>Paracoccus</taxon>
    </lineage>
</organism>
<evidence type="ECO:0000313" key="2">
    <source>
        <dbReference type="Proteomes" id="UP000449846"/>
    </source>
</evidence>
<dbReference type="Proteomes" id="UP000449846">
    <property type="component" value="Unassembled WGS sequence"/>
</dbReference>
<comment type="caution">
    <text evidence="1">The sequence shown here is derived from an EMBL/GenBank/DDBJ whole genome shotgun (WGS) entry which is preliminary data.</text>
</comment>
<reference evidence="1 2" key="1">
    <citation type="submission" date="2019-11" db="EMBL/GenBank/DDBJ databases">
        <authorList>
            <person name="Dong K."/>
        </authorList>
    </citation>
    <scope>NUCLEOTIDE SEQUENCE [LARGE SCALE GENOMIC DNA]</scope>
    <source>
        <strain evidence="1 2">NBRC 112902</strain>
    </source>
</reference>
<proteinExistence type="predicted"/>
<accession>A0A844HVP7</accession>
<sequence>MVDTVSYAMKEPDRFKRGNGWKVNLFGKNSDVPKADLQAFRIDMNAGQVLDSHFHIVDQFQIFIAGSGTIGRDSTDIVTAHYADHHTGYGPLVAGPQGMSYLTLRSKTDAGLVKLSTPNVREQLKPTKRRHGVSSPVTLSIPPVMQHRAAPEIETVMEERPDSDGMTVKVYRLGASQEISAPETAGTGGYYIIVMNGALIHDGETLKPWSLLFVRHDEPAPVLRADIEGAEVMVAVFPLQDDWMRQVGEEAA</sequence>
<dbReference type="SUPFAM" id="SSF51182">
    <property type="entry name" value="RmlC-like cupins"/>
    <property type="match status" value="1"/>
</dbReference>
<dbReference type="EMBL" id="WMIG01000017">
    <property type="protein sequence ID" value="MTH61542.1"/>
    <property type="molecule type" value="Genomic_DNA"/>
</dbReference>
<dbReference type="OrthoDB" id="6958049at2"/>
<dbReference type="AlphaFoldDB" id="A0A844HVP7"/>
<gene>
    <name evidence="1" type="ORF">GL300_20205</name>
</gene>
<protein>
    <submittedName>
        <fullName evidence="1">Uncharacterized protein</fullName>
    </submittedName>
</protein>